<dbReference type="PANTHER" id="PTHR43046">
    <property type="entry name" value="GDP-MANNOSE MANNOSYL HYDROLASE"/>
    <property type="match status" value="1"/>
</dbReference>
<dbReference type="PROSITE" id="PS51462">
    <property type="entry name" value="NUDIX"/>
    <property type="match status" value="1"/>
</dbReference>
<keyword evidence="5" id="KW-1185">Reference proteome</keyword>
<evidence type="ECO:0000256" key="2">
    <source>
        <dbReference type="ARBA" id="ARBA00022801"/>
    </source>
</evidence>
<dbReference type="SUPFAM" id="SSF55811">
    <property type="entry name" value="Nudix"/>
    <property type="match status" value="1"/>
</dbReference>
<dbReference type="PANTHER" id="PTHR43046:SF2">
    <property type="entry name" value="8-OXO-DGTP DIPHOSPHATASE-RELATED"/>
    <property type="match status" value="1"/>
</dbReference>
<dbReference type="EMBL" id="JAGIOI010000001">
    <property type="protein sequence ID" value="MBP2414335.1"/>
    <property type="molecule type" value="Genomic_DNA"/>
</dbReference>
<dbReference type="Gene3D" id="3.90.79.10">
    <property type="entry name" value="Nucleoside Triphosphate Pyrophosphohydrolase"/>
    <property type="match status" value="1"/>
</dbReference>
<name>A0ABS4Z0T9_9MICC</name>
<evidence type="ECO:0000313" key="5">
    <source>
        <dbReference type="Proteomes" id="UP000711614"/>
    </source>
</evidence>
<evidence type="ECO:0000259" key="3">
    <source>
        <dbReference type="PROSITE" id="PS51462"/>
    </source>
</evidence>
<dbReference type="Proteomes" id="UP000711614">
    <property type="component" value="Unassembled WGS sequence"/>
</dbReference>
<dbReference type="InterPro" id="IPR000086">
    <property type="entry name" value="NUDIX_hydrolase_dom"/>
</dbReference>
<comment type="caution">
    <text evidence="4">The sequence shown here is derived from an EMBL/GenBank/DDBJ whole genome shotgun (WGS) entry which is preliminary data.</text>
</comment>
<accession>A0ABS4Z0T9</accession>
<evidence type="ECO:0000313" key="4">
    <source>
        <dbReference type="EMBL" id="MBP2414335.1"/>
    </source>
</evidence>
<evidence type="ECO:0000256" key="1">
    <source>
        <dbReference type="ARBA" id="ARBA00001946"/>
    </source>
</evidence>
<keyword evidence="2" id="KW-0378">Hydrolase</keyword>
<gene>
    <name evidence="4" type="ORF">JOF48_003134</name>
</gene>
<dbReference type="Pfam" id="PF00293">
    <property type="entry name" value="NUDIX"/>
    <property type="match status" value="1"/>
</dbReference>
<comment type="cofactor">
    <cofactor evidence="1">
        <name>Mg(2+)</name>
        <dbReference type="ChEBI" id="CHEBI:18420"/>
    </cofactor>
</comment>
<reference evidence="4 5" key="1">
    <citation type="submission" date="2021-03" db="EMBL/GenBank/DDBJ databases">
        <title>Sequencing the genomes of 1000 actinobacteria strains.</title>
        <authorList>
            <person name="Klenk H.-P."/>
        </authorList>
    </citation>
    <scope>NUCLEOTIDE SEQUENCE [LARGE SCALE GENOMIC DNA]</scope>
    <source>
        <strain evidence="4 5">DSM 16005</strain>
    </source>
</reference>
<organism evidence="4 5">
    <name type="scientific">Arthrobacter stackebrandtii</name>
    <dbReference type="NCBI Taxonomy" id="272161"/>
    <lineage>
        <taxon>Bacteria</taxon>
        <taxon>Bacillati</taxon>
        <taxon>Actinomycetota</taxon>
        <taxon>Actinomycetes</taxon>
        <taxon>Micrococcales</taxon>
        <taxon>Micrococcaceae</taxon>
        <taxon>Arthrobacter</taxon>
    </lineage>
</organism>
<dbReference type="InterPro" id="IPR015797">
    <property type="entry name" value="NUDIX_hydrolase-like_dom_sf"/>
</dbReference>
<dbReference type="PROSITE" id="PS00893">
    <property type="entry name" value="NUDIX_BOX"/>
    <property type="match status" value="1"/>
</dbReference>
<feature type="domain" description="Nudix hydrolase" evidence="3">
    <location>
        <begin position="50"/>
        <end position="177"/>
    </location>
</feature>
<dbReference type="InterPro" id="IPR020084">
    <property type="entry name" value="NUDIX_hydrolase_CS"/>
</dbReference>
<proteinExistence type="predicted"/>
<sequence length="183" mass="19579">MNERNTQAQHSAAAARFIQDAAAPVRPGHLGSMRDPGDAWVEGPEGKFWGKFGSAGLLVFDGGRGVLLQHRAVWSHHGGTWGLPGGALHEGEAAVDGALREAWEEAGVPGESVELLFTSVWDIGYWSYTTVAVSAVEPFEAVISDPESLALEWFAPEDVAGLPLHPGFEKAWPGLLERLQTNG</sequence>
<protein>
    <submittedName>
        <fullName evidence="4">8-oxo-dGTP pyrophosphatase MutT (NUDIX family)</fullName>
    </submittedName>
</protein>